<evidence type="ECO:0000313" key="13">
    <source>
        <dbReference type="Proteomes" id="UP000256424"/>
    </source>
</evidence>
<dbReference type="GO" id="GO:0006417">
    <property type="term" value="P:regulation of translation"/>
    <property type="evidence" value="ECO:0007669"/>
    <property type="project" value="UniProtKB-KW"/>
</dbReference>
<dbReference type="FunFam" id="3.40.50.790:FF:000001">
    <property type="entry name" value="50S ribosomal protein L1"/>
    <property type="match status" value="1"/>
</dbReference>
<dbReference type="InterPro" id="IPR002143">
    <property type="entry name" value="Ribosomal_uL1"/>
</dbReference>
<evidence type="ECO:0000256" key="7">
    <source>
        <dbReference type="ARBA" id="ARBA00022980"/>
    </source>
</evidence>
<dbReference type="InterPro" id="IPR023674">
    <property type="entry name" value="Ribosomal_uL1-like"/>
</dbReference>
<evidence type="ECO:0000256" key="6">
    <source>
        <dbReference type="ARBA" id="ARBA00022884"/>
    </source>
</evidence>
<comment type="function">
    <text evidence="10">Binds directly to 23S rRNA. The L1 stalk is quite mobile in the ribosome, and is involved in E site tRNA release.</text>
</comment>
<dbReference type="GO" id="GO:0006412">
    <property type="term" value="P:translation"/>
    <property type="evidence" value="ECO:0007669"/>
    <property type="project" value="UniProtKB-UniRule"/>
</dbReference>
<keyword evidence="5 10" id="KW-0810">Translation regulation</keyword>
<keyword evidence="13" id="KW-1185">Reference proteome</keyword>
<dbReference type="InterPro" id="IPR016095">
    <property type="entry name" value="Ribosomal_uL1_3-a/b-sand"/>
</dbReference>
<dbReference type="Gene3D" id="3.40.50.790">
    <property type="match status" value="1"/>
</dbReference>
<evidence type="ECO:0000256" key="8">
    <source>
        <dbReference type="ARBA" id="ARBA00023274"/>
    </source>
</evidence>
<dbReference type="GO" id="GO:0019843">
    <property type="term" value="F:rRNA binding"/>
    <property type="evidence" value="ECO:0007669"/>
    <property type="project" value="UniProtKB-UniRule"/>
</dbReference>
<dbReference type="EMBL" id="NXLW01000006">
    <property type="protein sequence ID" value="RDU72562.1"/>
    <property type="molecule type" value="Genomic_DNA"/>
</dbReference>
<dbReference type="Gene3D" id="3.30.190.20">
    <property type="match status" value="1"/>
</dbReference>
<keyword evidence="4 10" id="KW-0699">rRNA-binding</keyword>
<dbReference type="OrthoDB" id="9803740at2"/>
<gene>
    <name evidence="10" type="primary">rplA</name>
    <name evidence="12" type="ORF">CQA66_04475</name>
</gene>
<evidence type="ECO:0000256" key="3">
    <source>
        <dbReference type="ARBA" id="ARBA00022555"/>
    </source>
</evidence>
<dbReference type="GO" id="GO:0000049">
    <property type="term" value="F:tRNA binding"/>
    <property type="evidence" value="ECO:0007669"/>
    <property type="project" value="UniProtKB-KW"/>
</dbReference>
<dbReference type="Pfam" id="PF00687">
    <property type="entry name" value="Ribosomal_L1"/>
    <property type="match status" value="1"/>
</dbReference>
<evidence type="ECO:0000256" key="1">
    <source>
        <dbReference type="ARBA" id="ARBA00010531"/>
    </source>
</evidence>
<comment type="similarity">
    <text evidence="1 10 11">Belongs to the universal ribosomal protein uL1 family.</text>
</comment>
<dbReference type="InterPro" id="IPR028364">
    <property type="entry name" value="Ribosomal_uL1/biogenesis"/>
</dbReference>
<dbReference type="CDD" id="cd00403">
    <property type="entry name" value="Ribosomal_L1"/>
    <property type="match status" value="1"/>
</dbReference>
<comment type="subunit">
    <text evidence="10">Part of the 50S ribosomal subunit.</text>
</comment>
<evidence type="ECO:0000256" key="2">
    <source>
        <dbReference type="ARBA" id="ARBA00022491"/>
    </source>
</evidence>
<evidence type="ECO:0000256" key="4">
    <source>
        <dbReference type="ARBA" id="ARBA00022730"/>
    </source>
</evidence>
<keyword evidence="6 10" id="KW-0694">RNA-binding</keyword>
<evidence type="ECO:0000313" key="12">
    <source>
        <dbReference type="EMBL" id="RDU72562.1"/>
    </source>
</evidence>
<dbReference type="PIRSF" id="PIRSF002155">
    <property type="entry name" value="Ribosomal_L1"/>
    <property type="match status" value="1"/>
</dbReference>
<proteinExistence type="inferred from homology"/>
<reference evidence="12 13" key="1">
    <citation type="submission" date="2018-04" db="EMBL/GenBank/DDBJ databases">
        <title>Novel Campyloabacter and Helicobacter Species and Strains.</title>
        <authorList>
            <person name="Mannion A.J."/>
            <person name="Shen Z."/>
            <person name="Fox J.G."/>
        </authorList>
    </citation>
    <scope>NUCLEOTIDE SEQUENCE [LARGE SCALE GENOMIC DNA]</scope>
    <source>
        <strain evidence="12 13">MIT 97-5075</strain>
    </source>
</reference>
<dbReference type="HAMAP" id="MF_01318_B">
    <property type="entry name" value="Ribosomal_uL1_B"/>
    <property type="match status" value="1"/>
</dbReference>
<evidence type="ECO:0000256" key="10">
    <source>
        <dbReference type="HAMAP-Rule" id="MF_01318"/>
    </source>
</evidence>
<evidence type="ECO:0000256" key="5">
    <source>
        <dbReference type="ARBA" id="ARBA00022845"/>
    </source>
</evidence>
<dbReference type="InterPro" id="IPR005878">
    <property type="entry name" value="Ribosom_uL1_bac-type"/>
</dbReference>
<dbReference type="SUPFAM" id="SSF56808">
    <property type="entry name" value="Ribosomal protein L1"/>
    <property type="match status" value="1"/>
</dbReference>
<dbReference type="PANTHER" id="PTHR36427">
    <property type="entry name" value="54S RIBOSOMAL PROTEIN L1, MITOCHONDRIAL"/>
    <property type="match status" value="1"/>
</dbReference>
<keyword evidence="8 10" id="KW-0687">Ribonucleoprotein</keyword>
<keyword evidence="7 10" id="KW-0689">Ribosomal protein</keyword>
<organism evidence="12 13">
    <name type="scientific">Helicobacter aurati</name>
    <dbReference type="NCBI Taxonomy" id="137778"/>
    <lineage>
        <taxon>Bacteria</taxon>
        <taxon>Pseudomonadati</taxon>
        <taxon>Campylobacterota</taxon>
        <taxon>Epsilonproteobacteria</taxon>
        <taxon>Campylobacterales</taxon>
        <taxon>Helicobacteraceae</taxon>
        <taxon>Helicobacter</taxon>
    </lineage>
</organism>
<dbReference type="InterPro" id="IPR023673">
    <property type="entry name" value="Ribosomal_uL1_CS"/>
</dbReference>
<sequence>MKKNKLSKRLQLLSQKIDCNRLYDMQSAINTVKSLASAKFDETIEVSLRLGVDPRHADQMIRGAVVLPHGTGKKVSVAVFAKDLKADEARNAGADIVGDEDLVESIKAGNIAFDIVIATPDMMPFVGKVGRILGPKGIMPNPKTGTVTLDIARAVHNAKSGQVNFRVDKKGNIHSPIGKASFTEDKILDNLVQFIKTINRLKPSTAKGKYIRSSNLSLTMSPSVKLDSQELMDIK</sequence>
<dbReference type="GO" id="GO:0003735">
    <property type="term" value="F:structural constituent of ribosome"/>
    <property type="evidence" value="ECO:0007669"/>
    <property type="project" value="InterPro"/>
</dbReference>
<keyword evidence="3 10" id="KW-0820">tRNA-binding</keyword>
<protein>
    <recommendedName>
        <fullName evidence="9 10">Large ribosomal subunit protein uL1</fullName>
    </recommendedName>
</protein>
<evidence type="ECO:0000256" key="11">
    <source>
        <dbReference type="RuleBase" id="RU000659"/>
    </source>
</evidence>
<keyword evidence="2 10" id="KW-0678">Repressor</keyword>
<dbReference type="GO" id="GO:0022625">
    <property type="term" value="C:cytosolic large ribosomal subunit"/>
    <property type="evidence" value="ECO:0007669"/>
    <property type="project" value="TreeGrafter"/>
</dbReference>
<dbReference type="Proteomes" id="UP000256424">
    <property type="component" value="Unassembled WGS sequence"/>
</dbReference>
<dbReference type="PANTHER" id="PTHR36427:SF3">
    <property type="entry name" value="LARGE RIBOSOMAL SUBUNIT PROTEIN UL1M"/>
    <property type="match status" value="1"/>
</dbReference>
<comment type="function">
    <text evidence="10">Protein L1 is also a translational repressor protein, it controls the translation of the L11 operon by binding to its mRNA.</text>
</comment>
<evidence type="ECO:0000256" key="9">
    <source>
        <dbReference type="ARBA" id="ARBA00035241"/>
    </source>
</evidence>
<comment type="caution">
    <text evidence="12">The sequence shown here is derived from an EMBL/GenBank/DDBJ whole genome shotgun (WGS) entry which is preliminary data.</text>
</comment>
<dbReference type="PROSITE" id="PS01199">
    <property type="entry name" value="RIBOSOMAL_L1"/>
    <property type="match status" value="1"/>
</dbReference>
<dbReference type="AlphaFoldDB" id="A0A3D8J4X3"/>
<name>A0A3D8J4X3_9HELI</name>
<accession>A0A3D8J4X3</accession>
<dbReference type="NCBIfam" id="TIGR01169">
    <property type="entry name" value="rplA_bact"/>
    <property type="match status" value="1"/>
</dbReference>
<dbReference type="RefSeq" id="WP_104763547.1">
    <property type="nucleotide sequence ID" value="NZ_FZPM01000025.1"/>
</dbReference>